<dbReference type="InterPro" id="IPR057678">
    <property type="entry name" value="DUF7918"/>
</dbReference>
<feature type="domain" description="DUF7918" evidence="1">
    <location>
        <begin position="13"/>
        <end position="122"/>
    </location>
</feature>
<protein>
    <recommendedName>
        <fullName evidence="1">DUF7918 domain-containing protein</fullName>
    </recommendedName>
</protein>
<evidence type="ECO:0000313" key="2">
    <source>
        <dbReference type="EMBL" id="KAK8041479.1"/>
    </source>
</evidence>
<dbReference type="RefSeq" id="XP_066709024.1">
    <property type="nucleotide sequence ID" value="XM_066865895.1"/>
</dbReference>
<reference evidence="2 3" key="1">
    <citation type="submission" date="2023-01" db="EMBL/GenBank/DDBJ databases">
        <title>Analysis of 21 Apiospora genomes using comparative genomics revels a genus with tremendous synthesis potential of carbohydrate active enzymes and secondary metabolites.</title>
        <authorList>
            <person name="Sorensen T."/>
        </authorList>
    </citation>
    <scope>NUCLEOTIDE SEQUENCE [LARGE SCALE GENOMIC DNA]</scope>
    <source>
        <strain evidence="2 3">CBS 135458</strain>
    </source>
</reference>
<organism evidence="2 3">
    <name type="scientific">Apiospora phragmitis</name>
    <dbReference type="NCBI Taxonomy" id="2905665"/>
    <lineage>
        <taxon>Eukaryota</taxon>
        <taxon>Fungi</taxon>
        <taxon>Dikarya</taxon>
        <taxon>Ascomycota</taxon>
        <taxon>Pezizomycotina</taxon>
        <taxon>Sordariomycetes</taxon>
        <taxon>Xylariomycetidae</taxon>
        <taxon>Amphisphaeriales</taxon>
        <taxon>Apiosporaceae</taxon>
        <taxon>Apiospora</taxon>
    </lineage>
</organism>
<dbReference type="GeneID" id="92098958"/>
<gene>
    <name evidence="2" type="ORF">PG994_014486</name>
</gene>
<name>A0ABR1T6H9_9PEZI</name>
<dbReference type="Proteomes" id="UP001480595">
    <property type="component" value="Unassembled WGS sequence"/>
</dbReference>
<accession>A0ABR1T6H9</accession>
<evidence type="ECO:0000259" key="1">
    <source>
        <dbReference type="Pfam" id="PF25534"/>
    </source>
</evidence>
<dbReference type="EMBL" id="JAQQWL010000015">
    <property type="protein sequence ID" value="KAK8041479.1"/>
    <property type="molecule type" value="Genomic_DNA"/>
</dbReference>
<comment type="caution">
    <text evidence="2">The sequence shown here is derived from an EMBL/GenBank/DDBJ whole genome shotgun (WGS) entry which is preliminary data.</text>
</comment>
<keyword evidence="3" id="KW-1185">Reference proteome</keyword>
<proteinExistence type="predicted"/>
<dbReference type="Pfam" id="PF25534">
    <property type="entry name" value="DUF7918"/>
    <property type="match status" value="1"/>
</dbReference>
<evidence type="ECO:0000313" key="3">
    <source>
        <dbReference type="Proteomes" id="UP001480595"/>
    </source>
</evidence>
<sequence length="163" mass="18301">MAILDHDDLARAIKVTVVVAGENATEYEDPEKRQSMPRPRPFPLTSCYIESRDDARFPIGIEIGPEYDWDTMYHDLLLEICIDGKPPTGFLIKRGSTIKIINGLAYADQASGNIKLTPFKFFSDKTESTWQWTYDSCETPAENRDPAGRIAGLVVGLMELDVD</sequence>